<feature type="transmembrane region" description="Helical" evidence="8">
    <location>
        <begin position="347"/>
        <end position="367"/>
    </location>
</feature>
<dbReference type="PANTHER" id="PTHR33908">
    <property type="entry name" value="MANNOSYLTRANSFERASE YKCB-RELATED"/>
    <property type="match status" value="1"/>
</dbReference>
<proteinExistence type="predicted"/>
<feature type="transmembrane region" description="Helical" evidence="8">
    <location>
        <begin position="437"/>
        <end position="454"/>
    </location>
</feature>
<keyword evidence="3" id="KW-0328">Glycosyltransferase</keyword>
<dbReference type="EMBL" id="JACHEB010000005">
    <property type="protein sequence ID" value="MBB5329007.1"/>
    <property type="molecule type" value="Genomic_DNA"/>
</dbReference>
<feature type="transmembrane region" description="Helical" evidence="8">
    <location>
        <begin position="388"/>
        <end position="407"/>
    </location>
</feature>
<feature type="transmembrane region" description="Helical" evidence="8">
    <location>
        <begin position="113"/>
        <end position="134"/>
    </location>
</feature>
<feature type="transmembrane region" description="Helical" evidence="8">
    <location>
        <begin position="84"/>
        <end position="106"/>
    </location>
</feature>
<feature type="transmembrane region" description="Helical" evidence="8">
    <location>
        <begin position="413"/>
        <end position="430"/>
    </location>
</feature>
<sequence length="578" mass="64531">MGEWNNLSFIRIRQIVLGPILCCLFLVLAILAAHPVAEMGVDDDWSYIWSARALVTTGHIVYNGWATAILGWQLYWGSFFIRQFGFSFLIARLSVLIIGLATIVLIQRLFCRLGISAWNATIGTLAIALSPVFLPASFTFMSDVPALLCIVLCFYSCTRAIQTNSAGKTIGWLVFATLTNVAGGTVRQVAWLGALVVVPCTAWHLRRRNGVTVVAFGLWVLSIGAIAWAMHWFSQQPYSLTDALIHLPHGRIKGILQNIIFRNILAISFYLLPIIAAFIAKLPLHDRQTHRQATILASVFVLIGVLGLISNDQFTLAGEFPGGTVNRGLLSGSGILGRQPDIVPYEFRLVVTLLLIFSIFGFVLFLLNVSKLQRRDWKGRTDFTWNSIGVMFVPYSVAYIFLIVTRTSVFDRYLIPLILLAMVGLLRLYEQKVGGRLPALTVVLILVLGAYGVGQLHDLYARDRAILAITNEVLSTGVTRSEIRAGFEYDAWTQLQNSGYINEPRLVVPKGTYKVYPMQRGLSIACQSWFSDQMPSLSLRYALSYDESTCYTPSSFTPVSFNAWLFQHHRTLYVQKIP</sequence>
<feature type="transmembrane region" description="Helical" evidence="8">
    <location>
        <begin position="140"/>
        <end position="158"/>
    </location>
</feature>
<evidence type="ECO:0000256" key="7">
    <source>
        <dbReference type="ARBA" id="ARBA00023136"/>
    </source>
</evidence>
<feature type="transmembrane region" description="Helical" evidence="8">
    <location>
        <begin position="292"/>
        <end position="310"/>
    </location>
</feature>
<dbReference type="GO" id="GO:0005886">
    <property type="term" value="C:plasma membrane"/>
    <property type="evidence" value="ECO:0007669"/>
    <property type="project" value="UniProtKB-SubCell"/>
</dbReference>
<feature type="transmembrane region" description="Helical" evidence="8">
    <location>
        <begin position="212"/>
        <end position="233"/>
    </location>
</feature>
<keyword evidence="4" id="KW-0808">Transferase</keyword>
<keyword evidence="5 8" id="KW-0812">Transmembrane</keyword>
<dbReference type="GO" id="GO:0009103">
    <property type="term" value="P:lipopolysaccharide biosynthetic process"/>
    <property type="evidence" value="ECO:0007669"/>
    <property type="project" value="UniProtKB-ARBA"/>
</dbReference>
<keyword evidence="7 8" id="KW-0472">Membrane</keyword>
<evidence type="ECO:0008006" key="11">
    <source>
        <dbReference type="Google" id="ProtNLM"/>
    </source>
</evidence>
<keyword evidence="2" id="KW-1003">Cell membrane</keyword>
<evidence type="ECO:0000313" key="10">
    <source>
        <dbReference type="Proteomes" id="UP000535182"/>
    </source>
</evidence>
<evidence type="ECO:0000256" key="6">
    <source>
        <dbReference type="ARBA" id="ARBA00022989"/>
    </source>
</evidence>
<gene>
    <name evidence="9" type="ORF">HDF14_002623</name>
</gene>
<evidence type="ECO:0000256" key="8">
    <source>
        <dbReference type="SAM" id="Phobius"/>
    </source>
</evidence>
<evidence type="ECO:0000313" key="9">
    <source>
        <dbReference type="EMBL" id="MBB5329007.1"/>
    </source>
</evidence>
<dbReference type="PANTHER" id="PTHR33908:SF11">
    <property type="entry name" value="MEMBRANE PROTEIN"/>
    <property type="match status" value="1"/>
</dbReference>
<organism evidence="9 10">
    <name type="scientific">Tunturiibacter gelidiferens</name>
    <dbReference type="NCBI Taxonomy" id="3069689"/>
    <lineage>
        <taxon>Bacteria</taxon>
        <taxon>Pseudomonadati</taxon>
        <taxon>Acidobacteriota</taxon>
        <taxon>Terriglobia</taxon>
        <taxon>Terriglobales</taxon>
        <taxon>Acidobacteriaceae</taxon>
        <taxon>Tunturiibacter</taxon>
    </lineage>
</organism>
<dbReference type="GO" id="GO:0016763">
    <property type="term" value="F:pentosyltransferase activity"/>
    <property type="evidence" value="ECO:0007669"/>
    <property type="project" value="TreeGrafter"/>
</dbReference>
<keyword evidence="6 8" id="KW-1133">Transmembrane helix</keyword>
<feature type="transmembrane region" description="Helical" evidence="8">
    <location>
        <begin position="15"/>
        <end position="37"/>
    </location>
</feature>
<evidence type="ECO:0000256" key="1">
    <source>
        <dbReference type="ARBA" id="ARBA00004651"/>
    </source>
</evidence>
<reference evidence="9 10" key="1">
    <citation type="submission" date="2020-08" db="EMBL/GenBank/DDBJ databases">
        <title>Genomic Encyclopedia of Type Strains, Phase IV (KMG-V): Genome sequencing to study the core and pangenomes of soil and plant-associated prokaryotes.</title>
        <authorList>
            <person name="Whitman W."/>
        </authorList>
    </citation>
    <scope>NUCLEOTIDE SEQUENCE [LARGE SCALE GENOMIC DNA]</scope>
    <source>
        <strain evidence="9 10">X5P2</strain>
    </source>
</reference>
<comment type="caution">
    <text evidence="9">The sequence shown here is derived from an EMBL/GenBank/DDBJ whole genome shotgun (WGS) entry which is preliminary data.</text>
</comment>
<keyword evidence="10" id="KW-1185">Reference proteome</keyword>
<dbReference type="RefSeq" id="WP_183977088.1">
    <property type="nucleotide sequence ID" value="NZ_JACHEB010000005.1"/>
</dbReference>
<dbReference type="AlphaFoldDB" id="A0A9X0QEN4"/>
<accession>A0A9X0QEN4</accession>
<evidence type="ECO:0000256" key="2">
    <source>
        <dbReference type="ARBA" id="ARBA00022475"/>
    </source>
</evidence>
<dbReference type="Proteomes" id="UP000535182">
    <property type="component" value="Unassembled WGS sequence"/>
</dbReference>
<evidence type="ECO:0000256" key="4">
    <source>
        <dbReference type="ARBA" id="ARBA00022679"/>
    </source>
</evidence>
<name>A0A9X0QEN4_9BACT</name>
<feature type="transmembrane region" description="Helical" evidence="8">
    <location>
        <begin position="259"/>
        <end position="280"/>
    </location>
</feature>
<protein>
    <recommendedName>
        <fullName evidence="11">Glycosyltransferase RgtA/B/C/D-like domain-containing protein</fullName>
    </recommendedName>
</protein>
<comment type="subcellular location">
    <subcellularLocation>
        <location evidence="1">Cell membrane</location>
        <topology evidence="1">Multi-pass membrane protein</topology>
    </subcellularLocation>
</comment>
<evidence type="ECO:0000256" key="5">
    <source>
        <dbReference type="ARBA" id="ARBA00022692"/>
    </source>
</evidence>
<dbReference type="InterPro" id="IPR050297">
    <property type="entry name" value="LipidA_mod_glycosyltrf_83"/>
</dbReference>
<evidence type="ECO:0000256" key="3">
    <source>
        <dbReference type="ARBA" id="ARBA00022676"/>
    </source>
</evidence>